<protein>
    <submittedName>
        <fullName evidence="4">GNAT family N-acetyltransferase</fullName>
    </submittedName>
</protein>
<dbReference type="EMBL" id="CP073720">
    <property type="protein sequence ID" value="UWP79086.1"/>
    <property type="molecule type" value="Genomic_DNA"/>
</dbReference>
<dbReference type="CDD" id="cd04301">
    <property type="entry name" value="NAT_SF"/>
    <property type="match status" value="1"/>
</dbReference>
<accession>A0ABY5VPV4</accession>
<keyword evidence="1" id="KW-0808">Transferase</keyword>
<evidence type="ECO:0000259" key="3">
    <source>
        <dbReference type="PROSITE" id="PS51186"/>
    </source>
</evidence>
<keyword evidence="2" id="KW-0012">Acyltransferase</keyword>
<sequence length="191" mass="20499">MPRISTRRFRAADARDAEQIAALHADSWRRFYRGAYADAFLDGDVEADRRAVWLARLAAPAGTGTVVAEHGDRLVGFVHVVFDNDARWGSLVDNLHVIDDQRRTGLGTQLLARAARAVTERAAGAAMYLWVLEQNTAAQGFYRASGATCVETATVAPPGADPARLVGTPRKLRMAWADAAPVSRPAGGTSG</sequence>
<gene>
    <name evidence="4" type="ORF">Dfulv_28400</name>
</gene>
<name>A0ABY5VPV4_9ACTN</name>
<dbReference type="InterPro" id="IPR016181">
    <property type="entry name" value="Acyl_CoA_acyltransferase"/>
</dbReference>
<feature type="domain" description="N-acetyltransferase" evidence="3">
    <location>
        <begin position="7"/>
        <end position="175"/>
    </location>
</feature>
<evidence type="ECO:0000256" key="1">
    <source>
        <dbReference type="ARBA" id="ARBA00022679"/>
    </source>
</evidence>
<dbReference type="RefSeq" id="WP_259856593.1">
    <property type="nucleotide sequence ID" value="NZ_BAAAST010000134.1"/>
</dbReference>
<reference evidence="4" key="2">
    <citation type="submission" date="2022-09" db="EMBL/GenBank/DDBJ databases">
        <title>Biosynthetic gene clusters of Dactylosporangioum fulvum.</title>
        <authorList>
            <person name="Caradec T."/>
        </authorList>
    </citation>
    <scope>NUCLEOTIDE SEQUENCE</scope>
    <source>
        <strain evidence="4">NRRL B-16292</strain>
    </source>
</reference>
<evidence type="ECO:0000313" key="4">
    <source>
        <dbReference type="EMBL" id="UWP79086.1"/>
    </source>
</evidence>
<dbReference type="PANTHER" id="PTHR43877:SF1">
    <property type="entry name" value="ACETYLTRANSFERASE"/>
    <property type="match status" value="1"/>
</dbReference>
<evidence type="ECO:0000313" key="5">
    <source>
        <dbReference type="Proteomes" id="UP001059617"/>
    </source>
</evidence>
<dbReference type="Gene3D" id="3.40.630.30">
    <property type="match status" value="1"/>
</dbReference>
<dbReference type="InterPro" id="IPR000182">
    <property type="entry name" value="GNAT_dom"/>
</dbReference>
<evidence type="ECO:0000256" key="2">
    <source>
        <dbReference type="ARBA" id="ARBA00023315"/>
    </source>
</evidence>
<reference evidence="4" key="1">
    <citation type="submission" date="2021-04" db="EMBL/GenBank/DDBJ databases">
        <authorList>
            <person name="Hartkoorn R.C."/>
            <person name="Beaudoing E."/>
            <person name="Hot D."/>
        </authorList>
    </citation>
    <scope>NUCLEOTIDE SEQUENCE</scope>
    <source>
        <strain evidence="4">NRRL B-16292</strain>
    </source>
</reference>
<organism evidence="4 5">
    <name type="scientific">Dactylosporangium fulvum</name>
    <dbReference type="NCBI Taxonomy" id="53359"/>
    <lineage>
        <taxon>Bacteria</taxon>
        <taxon>Bacillati</taxon>
        <taxon>Actinomycetota</taxon>
        <taxon>Actinomycetes</taxon>
        <taxon>Micromonosporales</taxon>
        <taxon>Micromonosporaceae</taxon>
        <taxon>Dactylosporangium</taxon>
    </lineage>
</organism>
<proteinExistence type="predicted"/>
<dbReference type="SUPFAM" id="SSF55729">
    <property type="entry name" value="Acyl-CoA N-acyltransferases (Nat)"/>
    <property type="match status" value="1"/>
</dbReference>
<dbReference type="Proteomes" id="UP001059617">
    <property type="component" value="Chromosome"/>
</dbReference>
<dbReference type="Pfam" id="PF00583">
    <property type="entry name" value="Acetyltransf_1"/>
    <property type="match status" value="1"/>
</dbReference>
<dbReference type="PANTHER" id="PTHR43877">
    <property type="entry name" value="AMINOALKYLPHOSPHONATE N-ACETYLTRANSFERASE-RELATED-RELATED"/>
    <property type="match status" value="1"/>
</dbReference>
<keyword evidence="5" id="KW-1185">Reference proteome</keyword>
<dbReference type="PROSITE" id="PS51186">
    <property type="entry name" value="GNAT"/>
    <property type="match status" value="1"/>
</dbReference>
<dbReference type="InterPro" id="IPR050832">
    <property type="entry name" value="Bact_Acetyltransf"/>
</dbReference>